<evidence type="ECO:0000313" key="1">
    <source>
        <dbReference type="EMBL" id="KIO19544.1"/>
    </source>
</evidence>
<proteinExistence type="predicted"/>
<reference evidence="1 2" key="1">
    <citation type="submission" date="2014-04" db="EMBL/GenBank/DDBJ databases">
        <authorList>
            <consortium name="DOE Joint Genome Institute"/>
            <person name="Kuo A."/>
            <person name="Girlanda M."/>
            <person name="Perotto S."/>
            <person name="Kohler A."/>
            <person name="Nagy L.G."/>
            <person name="Floudas D."/>
            <person name="Copeland A."/>
            <person name="Barry K.W."/>
            <person name="Cichocki N."/>
            <person name="Veneault-Fourrey C."/>
            <person name="LaButti K."/>
            <person name="Lindquist E.A."/>
            <person name="Lipzen A."/>
            <person name="Lundell T."/>
            <person name="Morin E."/>
            <person name="Murat C."/>
            <person name="Sun H."/>
            <person name="Tunlid A."/>
            <person name="Henrissat B."/>
            <person name="Grigoriev I.V."/>
            <person name="Hibbett D.S."/>
            <person name="Martin F."/>
            <person name="Nordberg H.P."/>
            <person name="Cantor M.N."/>
            <person name="Hua S.X."/>
        </authorList>
    </citation>
    <scope>NUCLEOTIDE SEQUENCE [LARGE SCALE GENOMIC DNA]</scope>
    <source>
        <strain evidence="1 2">MUT 4182</strain>
    </source>
</reference>
<sequence>MVLPVALEPDRGWVGAPTYYFRDQLRVMSRPVGACSNNKGAGAGSSTAISARWLWHSPAKKVSLGGRVVDLRSCGRRLAGGVNRPPGARGRDVRRLKLKCKFNIWINSD</sequence>
<dbReference type="HOGENOM" id="CLU_174235_0_0_1"/>
<dbReference type="Proteomes" id="UP000054248">
    <property type="component" value="Unassembled WGS sequence"/>
</dbReference>
<keyword evidence="2" id="KW-1185">Reference proteome</keyword>
<accession>A0A0C3Q7L0</accession>
<name>A0A0C3Q7L0_9AGAM</name>
<evidence type="ECO:0000313" key="2">
    <source>
        <dbReference type="Proteomes" id="UP000054248"/>
    </source>
</evidence>
<gene>
    <name evidence="1" type="ORF">M407DRAFT_147024</name>
</gene>
<reference evidence="2" key="2">
    <citation type="submission" date="2015-01" db="EMBL/GenBank/DDBJ databases">
        <title>Evolutionary Origins and Diversification of the Mycorrhizal Mutualists.</title>
        <authorList>
            <consortium name="DOE Joint Genome Institute"/>
            <consortium name="Mycorrhizal Genomics Consortium"/>
            <person name="Kohler A."/>
            <person name="Kuo A."/>
            <person name="Nagy L.G."/>
            <person name="Floudas D."/>
            <person name="Copeland A."/>
            <person name="Barry K.W."/>
            <person name="Cichocki N."/>
            <person name="Veneault-Fourrey C."/>
            <person name="LaButti K."/>
            <person name="Lindquist E.A."/>
            <person name="Lipzen A."/>
            <person name="Lundell T."/>
            <person name="Morin E."/>
            <person name="Murat C."/>
            <person name="Riley R."/>
            <person name="Ohm R."/>
            <person name="Sun H."/>
            <person name="Tunlid A."/>
            <person name="Henrissat B."/>
            <person name="Grigoriev I.V."/>
            <person name="Hibbett D.S."/>
            <person name="Martin F."/>
        </authorList>
    </citation>
    <scope>NUCLEOTIDE SEQUENCE [LARGE SCALE GENOMIC DNA]</scope>
    <source>
        <strain evidence="2">MUT 4182</strain>
    </source>
</reference>
<dbReference type="AlphaFoldDB" id="A0A0C3Q7L0"/>
<protein>
    <submittedName>
        <fullName evidence="1">Uncharacterized protein</fullName>
    </submittedName>
</protein>
<organism evidence="1 2">
    <name type="scientific">Tulasnella calospora MUT 4182</name>
    <dbReference type="NCBI Taxonomy" id="1051891"/>
    <lineage>
        <taxon>Eukaryota</taxon>
        <taxon>Fungi</taxon>
        <taxon>Dikarya</taxon>
        <taxon>Basidiomycota</taxon>
        <taxon>Agaricomycotina</taxon>
        <taxon>Agaricomycetes</taxon>
        <taxon>Cantharellales</taxon>
        <taxon>Tulasnellaceae</taxon>
        <taxon>Tulasnella</taxon>
    </lineage>
</organism>
<dbReference type="EMBL" id="KN823216">
    <property type="protein sequence ID" value="KIO19544.1"/>
    <property type="molecule type" value="Genomic_DNA"/>
</dbReference>